<name>A0ABZ2FCT4_9MICO</name>
<dbReference type="InterPro" id="IPR036388">
    <property type="entry name" value="WH-like_DNA-bd_sf"/>
</dbReference>
<dbReference type="SMART" id="SM00345">
    <property type="entry name" value="HTH_GNTR"/>
    <property type="match status" value="1"/>
</dbReference>
<keyword evidence="2" id="KW-0238">DNA-binding</keyword>
<dbReference type="EMBL" id="CP104874">
    <property type="protein sequence ID" value="WWF04096.1"/>
    <property type="molecule type" value="Genomic_DNA"/>
</dbReference>
<dbReference type="PROSITE" id="PS50949">
    <property type="entry name" value="HTH_GNTR"/>
    <property type="match status" value="1"/>
</dbReference>
<dbReference type="RefSeq" id="WP_338537602.1">
    <property type="nucleotide sequence ID" value="NZ_CP104874.1"/>
</dbReference>
<evidence type="ECO:0000313" key="5">
    <source>
        <dbReference type="EMBL" id="WWF04096.1"/>
    </source>
</evidence>
<sequence length="273" mass="30505">MPEQESSVGRAGNVVEEVAEALREQIVSGALPPGMRLSQADVARQLDVSRTPLREALHKLQAEGLVVTQANRGMSVAPAPLYQVEDAYALRLLTEPPMVRAIVSKIEDDALADMADRLAVMEQDHPSTRDFQDAHFAFHDVITRRYPKAVSRLVDAQIMLIQRHQRLYFARPRALSNFTDVDRGFLHAVTTREGAAAARMMEFHLLDAAIGMIHEVDPDYVFDALLVTCDALDIDLAERPDGRFDITWRHHFYDIELAETSNLVPQRGPGQTG</sequence>
<dbReference type="InterPro" id="IPR000524">
    <property type="entry name" value="Tscrpt_reg_HTH_GntR"/>
</dbReference>
<dbReference type="SUPFAM" id="SSF46785">
    <property type="entry name" value="Winged helix' DNA-binding domain"/>
    <property type="match status" value="1"/>
</dbReference>
<dbReference type="Pfam" id="PF07729">
    <property type="entry name" value="FCD"/>
    <property type="match status" value="1"/>
</dbReference>
<evidence type="ECO:0000313" key="6">
    <source>
        <dbReference type="Proteomes" id="UP001381003"/>
    </source>
</evidence>
<evidence type="ECO:0000256" key="1">
    <source>
        <dbReference type="ARBA" id="ARBA00023015"/>
    </source>
</evidence>
<dbReference type="PRINTS" id="PR00035">
    <property type="entry name" value="HTHGNTR"/>
</dbReference>
<evidence type="ECO:0000256" key="3">
    <source>
        <dbReference type="ARBA" id="ARBA00023163"/>
    </source>
</evidence>
<dbReference type="Proteomes" id="UP001381003">
    <property type="component" value="Chromosome"/>
</dbReference>
<dbReference type="InterPro" id="IPR036390">
    <property type="entry name" value="WH_DNA-bd_sf"/>
</dbReference>
<dbReference type="Pfam" id="PF00392">
    <property type="entry name" value="GntR"/>
    <property type="match status" value="1"/>
</dbReference>
<evidence type="ECO:0000256" key="2">
    <source>
        <dbReference type="ARBA" id="ARBA00023125"/>
    </source>
</evidence>
<dbReference type="PANTHER" id="PTHR43537:SF24">
    <property type="entry name" value="GLUCONATE OPERON TRANSCRIPTIONAL REPRESSOR"/>
    <property type="match status" value="1"/>
</dbReference>
<accession>A0ABZ2FCT4</accession>
<keyword evidence="3" id="KW-0804">Transcription</keyword>
<keyword evidence="6" id="KW-1185">Reference proteome</keyword>
<dbReference type="Gene3D" id="1.20.120.530">
    <property type="entry name" value="GntR ligand-binding domain-like"/>
    <property type="match status" value="1"/>
</dbReference>
<reference evidence="5 6" key="1">
    <citation type="submission" date="2022-09" db="EMBL/GenBank/DDBJ databases">
        <title>Complete genome sequence of Janibacter terrae strain COS04-44, PCL-degrading bacteria isolated from oil spilled coast.</title>
        <authorList>
            <person name="Park H."/>
            <person name="Kim J.Y."/>
            <person name="An S.H."/>
            <person name="Lee C.M."/>
            <person name="Weon H.-Y."/>
        </authorList>
    </citation>
    <scope>NUCLEOTIDE SEQUENCE [LARGE SCALE GENOMIC DNA]</scope>
    <source>
        <strain evidence="5 6">COS04-44</strain>
    </source>
</reference>
<feature type="domain" description="HTH gntR-type" evidence="4">
    <location>
        <begin position="12"/>
        <end position="79"/>
    </location>
</feature>
<dbReference type="SMART" id="SM00895">
    <property type="entry name" value="FCD"/>
    <property type="match status" value="1"/>
</dbReference>
<protein>
    <submittedName>
        <fullName evidence="5">GntR family transcriptional regulator</fullName>
    </submittedName>
</protein>
<dbReference type="SUPFAM" id="SSF48008">
    <property type="entry name" value="GntR ligand-binding domain-like"/>
    <property type="match status" value="1"/>
</dbReference>
<organism evidence="5 6">
    <name type="scientific">Janibacter terrae</name>
    <dbReference type="NCBI Taxonomy" id="103817"/>
    <lineage>
        <taxon>Bacteria</taxon>
        <taxon>Bacillati</taxon>
        <taxon>Actinomycetota</taxon>
        <taxon>Actinomycetes</taxon>
        <taxon>Micrococcales</taxon>
        <taxon>Intrasporangiaceae</taxon>
        <taxon>Janibacter</taxon>
    </lineage>
</organism>
<dbReference type="Gene3D" id="1.10.10.10">
    <property type="entry name" value="Winged helix-like DNA-binding domain superfamily/Winged helix DNA-binding domain"/>
    <property type="match status" value="1"/>
</dbReference>
<dbReference type="InterPro" id="IPR011711">
    <property type="entry name" value="GntR_C"/>
</dbReference>
<dbReference type="InterPro" id="IPR008920">
    <property type="entry name" value="TF_FadR/GntR_C"/>
</dbReference>
<keyword evidence="1" id="KW-0805">Transcription regulation</keyword>
<evidence type="ECO:0000259" key="4">
    <source>
        <dbReference type="PROSITE" id="PS50949"/>
    </source>
</evidence>
<dbReference type="CDD" id="cd07377">
    <property type="entry name" value="WHTH_GntR"/>
    <property type="match status" value="1"/>
</dbReference>
<gene>
    <name evidence="5" type="ORF">N5P18_10325</name>
</gene>
<dbReference type="PANTHER" id="PTHR43537">
    <property type="entry name" value="TRANSCRIPTIONAL REGULATOR, GNTR FAMILY"/>
    <property type="match status" value="1"/>
</dbReference>
<proteinExistence type="predicted"/>